<evidence type="ECO:0008006" key="3">
    <source>
        <dbReference type="Google" id="ProtNLM"/>
    </source>
</evidence>
<name>A0A162V6W6_PHYB8</name>
<sequence>MASYQDIAYLSLSKLNSSQHSRTEPKLRRQVLVRNILLTSLYLTQPEPQHSYPQQYQANETRSQEEIWLDACFEACFDQLDYDDDMIMDDETDNQDPCSKGNNRLVLAVPFDYVSPVGSTSLPPDHQSFEKDERRIEQRPIALIEWSW</sequence>
<dbReference type="OrthoDB" id="2220688at2759"/>
<evidence type="ECO:0000313" key="2">
    <source>
        <dbReference type="Proteomes" id="UP000077315"/>
    </source>
</evidence>
<organism evidence="1 2">
    <name type="scientific">Phycomyces blakesleeanus (strain ATCC 8743b / DSM 1359 / FGSC 10004 / NBRC 33097 / NRRL 1555)</name>
    <dbReference type="NCBI Taxonomy" id="763407"/>
    <lineage>
        <taxon>Eukaryota</taxon>
        <taxon>Fungi</taxon>
        <taxon>Fungi incertae sedis</taxon>
        <taxon>Mucoromycota</taxon>
        <taxon>Mucoromycotina</taxon>
        <taxon>Mucoromycetes</taxon>
        <taxon>Mucorales</taxon>
        <taxon>Phycomycetaceae</taxon>
        <taxon>Phycomyces</taxon>
    </lineage>
</organism>
<evidence type="ECO:0000313" key="1">
    <source>
        <dbReference type="EMBL" id="OAD80453.1"/>
    </source>
</evidence>
<gene>
    <name evidence="1" type="ORF">PHYBLDRAFT_161099</name>
</gene>
<dbReference type="RefSeq" id="XP_018298493.1">
    <property type="nucleotide sequence ID" value="XM_018434345.1"/>
</dbReference>
<keyword evidence="2" id="KW-1185">Reference proteome</keyword>
<dbReference type="EMBL" id="KV440971">
    <property type="protein sequence ID" value="OAD80453.1"/>
    <property type="molecule type" value="Genomic_DNA"/>
</dbReference>
<dbReference type="Proteomes" id="UP000077315">
    <property type="component" value="Unassembled WGS sequence"/>
</dbReference>
<dbReference type="VEuPathDB" id="FungiDB:PHYBLDRAFT_161099"/>
<dbReference type="AlphaFoldDB" id="A0A162V6W6"/>
<proteinExistence type="predicted"/>
<protein>
    <recommendedName>
        <fullName evidence="3">SERTA domain-containing protein</fullName>
    </recommendedName>
</protein>
<reference evidence="2" key="1">
    <citation type="submission" date="2015-06" db="EMBL/GenBank/DDBJ databases">
        <title>Expansion of signal transduction pathways in fungi by whole-genome duplication.</title>
        <authorList>
            <consortium name="DOE Joint Genome Institute"/>
            <person name="Corrochano L.M."/>
            <person name="Kuo A."/>
            <person name="Marcet-Houben M."/>
            <person name="Polaino S."/>
            <person name="Salamov A."/>
            <person name="Villalobos J.M."/>
            <person name="Alvarez M.I."/>
            <person name="Avalos J."/>
            <person name="Benito E.P."/>
            <person name="Benoit I."/>
            <person name="Burger G."/>
            <person name="Camino L.P."/>
            <person name="Canovas D."/>
            <person name="Cerda-Olmedo E."/>
            <person name="Cheng J.-F."/>
            <person name="Dominguez A."/>
            <person name="Elias M."/>
            <person name="Eslava A.P."/>
            <person name="Glaser F."/>
            <person name="Grimwood J."/>
            <person name="Gutierrez G."/>
            <person name="Heitman J."/>
            <person name="Henrissat B."/>
            <person name="Iturriaga E.A."/>
            <person name="Lang B.F."/>
            <person name="Lavin J.L."/>
            <person name="Lee S."/>
            <person name="Li W."/>
            <person name="Lindquist E."/>
            <person name="Lopez-Garcia S."/>
            <person name="Luque E.M."/>
            <person name="Marcos A.T."/>
            <person name="Martin J."/>
            <person name="McCluskey K."/>
            <person name="Medina H.R."/>
            <person name="Miralles-Duran A."/>
            <person name="Miyazaki A."/>
            <person name="Munoz-Torres E."/>
            <person name="Oguiza J.A."/>
            <person name="Ohm R."/>
            <person name="Olmedo M."/>
            <person name="Orejas M."/>
            <person name="Ortiz-Castellanos L."/>
            <person name="Pisabarro A.G."/>
            <person name="Rodriguez-Romero J."/>
            <person name="Ruiz-Herrera J."/>
            <person name="Ruiz-Vazquez R."/>
            <person name="Sanz C."/>
            <person name="Schackwitz W."/>
            <person name="Schmutz J."/>
            <person name="Shahriari M."/>
            <person name="Shelest E."/>
            <person name="Silva-Franco F."/>
            <person name="Soanes D."/>
            <person name="Syed K."/>
            <person name="Tagua V.G."/>
            <person name="Talbot N.J."/>
            <person name="Thon M."/>
            <person name="De vries R.P."/>
            <person name="Wiebenga A."/>
            <person name="Yadav J.S."/>
            <person name="Braun E.L."/>
            <person name="Baker S."/>
            <person name="Garre V."/>
            <person name="Horwitz B."/>
            <person name="Torres-Martinez S."/>
            <person name="Idnurm A."/>
            <person name="Herrera-Estrella A."/>
            <person name="Gabaldon T."/>
            <person name="Grigoriev I.V."/>
        </authorList>
    </citation>
    <scope>NUCLEOTIDE SEQUENCE [LARGE SCALE GENOMIC DNA]</scope>
    <source>
        <strain evidence="2">NRRL 1555(-)</strain>
    </source>
</reference>
<dbReference type="InParanoid" id="A0A162V6W6"/>
<accession>A0A162V6W6</accession>
<dbReference type="GeneID" id="28995251"/>